<keyword evidence="2" id="KW-1185">Reference proteome</keyword>
<evidence type="ECO:0000313" key="2">
    <source>
        <dbReference type="Proteomes" id="UP000241229"/>
    </source>
</evidence>
<sequence length="63" mass="6331">MSAGMDKAAARALALLSAGPALVEPAASDGFLLLRNGSGTIAVARAVLEQMDTSKNLAIQSAF</sequence>
<organism evidence="1 2">
    <name type="scientific">Kumtagia ephedrae</name>
    <dbReference type="NCBI Taxonomy" id="2116701"/>
    <lineage>
        <taxon>Bacteria</taxon>
        <taxon>Pseudomonadati</taxon>
        <taxon>Pseudomonadota</taxon>
        <taxon>Alphaproteobacteria</taxon>
        <taxon>Hyphomicrobiales</taxon>
        <taxon>Phyllobacteriaceae</taxon>
        <taxon>Kumtagia</taxon>
    </lineage>
</organism>
<reference evidence="1 2" key="1">
    <citation type="submission" date="2018-03" db="EMBL/GenBank/DDBJ databases">
        <title>The draft genome of Mesorhizobium sp. 6GN-30.</title>
        <authorList>
            <person name="Liu L."/>
            <person name="Li L."/>
            <person name="Wang T."/>
            <person name="Zhang X."/>
            <person name="Liang L."/>
        </authorList>
    </citation>
    <scope>NUCLEOTIDE SEQUENCE [LARGE SCALE GENOMIC DNA]</scope>
    <source>
        <strain evidence="1 2">6GN30</strain>
    </source>
</reference>
<gene>
    <name evidence="1" type="ORF">C7I84_29200</name>
</gene>
<dbReference type="Proteomes" id="UP000241229">
    <property type="component" value="Unassembled WGS sequence"/>
</dbReference>
<evidence type="ECO:0000313" key="1">
    <source>
        <dbReference type="EMBL" id="PSJ49695.1"/>
    </source>
</evidence>
<accession>A0A2P7RHP9</accession>
<name>A0A2P7RHP9_9HYPH</name>
<dbReference type="RefSeq" id="WP_106775717.1">
    <property type="nucleotide sequence ID" value="NZ_PXYK01000060.1"/>
</dbReference>
<proteinExistence type="predicted"/>
<comment type="caution">
    <text evidence="1">The sequence shown here is derived from an EMBL/GenBank/DDBJ whole genome shotgun (WGS) entry which is preliminary data.</text>
</comment>
<dbReference type="AlphaFoldDB" id="A0A2P7RHP9"/>
<protein>
    <submittedName>
        <fullName evidence="1">Uncharacterized protein</fullName>
    </submittedName>
</protein>
<dbReference type="EMBL" id="PXYK01000060">
    <property type="protein sequence ID" value="PSJ49695.1"/>
    <property type="molecule type" value="Genomic_DNA"/>
</dbReference>